<feature type="compositionally biased region" description="Polar residues" evidence="1">
    <location>
        <begin position="229"/>
        <end position="239"/>
    </location>
</feature>
<sequence length="239" mass="24877">MAVSTSLVFGWPTGAGAVGLLGERPVLVDGDVGLRREGLGVLLVAEGVGVDLLRLLRQLRHRPELVEQIARVLAAGDEAHREVATGGLGQVRGEQPRAHPRGLGLRGRLGGAVLEVGHGLRGGGEGVRRLAPGLGPAHRLDGGLVDRALQAGDQPGDRVDLGLLGRLVELRVLHVVPRGVLRVVRRGGGESEGGGDRGHREGRGHRERQSPLPGPLARCRGESSCGGPSVNQGSLLVRP</sequence>
<dbReference type="AlphaFoldDB" id="A0A9X2IU55"/>
<gene>
    <name evidence="2" type="ORF">NB037_18590</name>
</gene>
<proteinExistence type="predicted"/>
<keyword evidence="3" id="KW-1185">Reference proteome</keyword>
<dbReference type="Proteomes" id="UP001155240">
    <property type="component" value="Unassembled WGS sequence"/>
</dbReference>
<comment type="caution">
    <text evidence="2">The sequence shown here is derived from an EMBL/GenBank/DDBJ whole genome shotgun (WGS) entry which is preliminary data.</text>
</comment>
<evidence type="ECO:0000256" key="1">
    <source>
        <dbReference type="SAM" id="MobiDB-lite"/>
    </source>
</evidence>
<reference evidence="2" key="1">
    <citation type="submission" date="2022-06" db="EMBL/GenBank/DDBJ databases">
        <title>Whole genome shotgun sequencing (WGS) of Rathayibacter sp. ZW T2_19, isolated from stored onions (Allium cepa).</title>
        <authorList>
            <person name="Stoll D.A."/>
            <person name="Huch M."/>
        </authorList>
    </citation>
    <scope>NUCLEOTIDE SEQUENCE</scope>
    <source>
        <strain evidence="2">ZW T2_19</strain>
    </source>
</reference>
<dbReference type="RefSeq" id="WP_251948422.1">
    <property type="nucleotide sequence ID" value="NZ_JAMRYM010000154.1"/>
</dbReference>
<protein>
    <submittedName>
        <fullName evidence="2">Uncharacterized protein</fullName>
    </submittedName>
</protein>
<organism evidence="2 3">
    <name type="scientific">Rathayibacter rubneri</name>
    <dbReference type="NCBI Taxonomy" id="2950106"/>
    <lineage>
        <taxon>Bacteria</taxon>
        <taxon>Bacillati</taxon>
        <taxon>Actinomycetota</taxon>
        <taxon>Actinomycetes</taxon>
        <taxon>Micrococcales</taxon>
        <taxon>Microbacteriaceae</taxon>
        <taxon>Rathayibacter</taxon>
    </lineage>
</organism>
<feature type="region of interest" description="Disordered" evidence="1">
    <location>
        <begin position="186"/>
        <end position="239"/>
    </location>
</feature>
<dbReference type="EMBL" id="JAMRYM010000154">
    <property type="protein sequence ID" value="MCM6764426.1"/>
    <property type="molecule type" value="Genomic_DNA"/>
</dbReference>
<accession>A0A9X2IU55</accession>
<name>A0A9X2IU55_9MICO</name>
<evidence type="ECO:0000313" key="2">
    <source>
        <dbReference type="EMBL" id="MCM6764426.1"/>
    </source>
</evidence>
<evidence type="ECO:0000313" key="3">
    <source>
        <dbReference type="Proteomes" id="UP001155240"/>
    </source>
</evidence>